<proteinExistence type="predicted"/>
<reference evidence="2 3" key="1">
    <citation type="submission" date="2016-10" db="EMBL/GenBank/DDBJ databases">
        <authorList>
            <person name="de Groot N.N."/>
        </authorList>
    </citation>
    <scope>NUCLEOTIDE SEQUENCE [LARGE SCALE GENOMIC DNA]</scope>
    <source>
        <strain evidence="2 3">DSM 15345</strain>
    </source>
</reference>
<sequence>MRPFLRRWATACAVAVAAGAAAAAAEAQEVVSGALMDAKLRSRANGVLQVLSFTAIPDSTASALSISSDDTGDPHFRQTQLGGAFTVSERTPIYLEGFIGATRYDPEFVFSGGESTRSVPTRWSGVTATGGVGYDFDIGANWVFRPIVNTMLGYMASDLKLLTFVIDRQADPDLDFIDGGDLLAVGGGGSVMLDYEHRSAAYDADIELRFTSLFVRSFGGDAVEGQAHGQTAALWTRLRYPTGLRAFDAPVRLVVEGAHSSFFGANRGALGFTDLSQVGLGIEFDTESKGVILTRTRLVGRYVFGRNVSGFGVGLGVSF</sequence>
<dbReference type="Proteomes" id="UP000198703">
    <property type="component" value="Unassembled WGS sequence"/>
</dbReference>
<feature type="signal peptide" evidence="1">
    <location>
        <begin position="1"/>
        <end position="27"/>
    </location>
</feature>
<keyword evidence="3" id="KW-1185">Reference proteome</keyword>
<dbReference type="STRING" id="89524.SAMN05444370_103238"/>
<keyword evidence="1" id="KW-0732">Signal</keyword>
<dbReference type="OrthoDB" id="8579419at2"/>
<name>A0A1H3YUE0_9RHOB</name>
<gene>
    <name evidence="2" type="ORF">SAMN05444370_103238</name>
</gene>
<accession>A0A1H3YUE0</accession>
<evidence type="ECO:0000313" key="3">
    <source>
        <dbReference type="Proteomes" id="UP000198703"/>
    </source>
</evidence>
<dbReference type="RefSeq" id="WP_093250669.1">
    <property type="nucleotide sequence ID" value="NZ_FNQM01000003.1"/>
</dbReference>
<dbReference type="Gene3D" id="2.40.128.130">
    <property type="entry name" value="Autotransporter beta-domain"/>
    <property type="match status" value="1"/>
</dbReference>
<dbReference type="InterPro" id="IPR036709">
    <property type="entry name" value="Autotransporte_beta_dom_sf"/>
</dbReference>
<evidence type="ECO:0000313" key="2">
    <source>
        <dbReference type="EMBL" id="SEA14688.1"/>
    </source>
</evidence>
<organism evidence="2 3">
    <name type="scientific">Rubrimonas cliftonensis</name>
    <dbReference type="NCBI Taxonomy" id="89524"/>
    <lineage>
        <taxon>Bacteria</taxon>
        <taxon>Pseudomonadati</taxon>
        <taxon>Pseudomonadota</taxon>
        <taxon>Alphaproteobacteria</taxon>
        <taxon>Rhodobacterales</taxon>
        <taxon>Paracoccaceae</taxon>
        <taxon>Rubrimonas</taxon>
    </lineage>
</organism>
<evidence type="ECO:0000256" key="1">
    <source>
        <dbReference type="SAM" id="SignalP"/>
    </source>
</evidence>
<dbReference type="AlphaFoldDB" id="A0A1H3YUE0"/>
<feature type="chain" id="PRO_5011598677" evidence="1">
    <location>
        <begin position="28"/>
        <end position="319"/>
    </location>
</feature>
<dbReference type="EMBL" id="FNQM01000003">
    <property type="protein sequence ID" value="SEA14688.1"/>
    <property type="molecule type" value="Genomic_DNA"/>
</dbReference>
<protein>
    <submittedName>
        <fullName evidence="2">Uncharacterized protein</fullName>
    </submittedName>
</protein>